<dbReference type="SUPFAM" id="SSF54695">
    <property type="entry name" value="POZ domain"/>
    <property type="match status" value="1"/>
</dbReference>
<dbReference type="InterPro" id="IPR011333">
    <property type="entry name" value="SKP1/BTB/POZ_sf"/>
</dbReference>
<feature type="domain" description="MATH" evidence="4">
    <location>
        <begin position="10"/>
        <end position="136"/>
    </location>
</feature>
<dbReference type="EMBL" id="JAMRDG010000002">
    <property type="protein sequence ID" value="KAJ3687187.1"/>
    <property type="molecule type" value="Genomic_DNA"/>
</dbReference>
<dbReference type="InterPro" id="IPR008974">
    <property type="entry name" value="TRAF-like"/>
</dbReference>
<dbReference type="InterPro" id="IPR045005">
    <property type="entry name" value="BPM1-6"/>
</dbReference>
<keyword evidence="6" id="KW-1185">Reference proteome</keyword>
<dbReference type="PROSITE" id="PS50144">
    <property type="entry name" value="MATH"/>
    <property type="match status" value="1"/>
</dbReference>
<dbReference type="SMART" id="SM00225">
    <property type="entry name" value="BTB"/>
    <property type="match status" value="1"/>
</dbReference>
<comment type="caution">
    <text evidence="5">The sequence shown here is derived from an EMBL/GenBank/DDBJ whole genome shotgun (WGS) entry which is preliminary data.</text>
</comment>
<name>A0AAD5Z5C4_9POAL</name>
<evidence type="ECO:0000313" key="6">
    <source>
        <dbReference type="Proteomes" id="UP001210211"/>
    </source>
</evidence>
<dbReference type="Proteomes" id="UP001210211">
    <property type="component" value="Unassembled WGS sequence"/>
</dbReference>
<comment type="pathway">
    <text evidence="1">Protein modification; protein ubiquitination.</text>
</comment>
<dbReference type="Gene3D" id="3.30.710.10">
    <property type="entry name" value="Potassium Channel Kv1.1, Chain A"/>
    <property type="match status" value="1"/>
</dbReference>
<evidence type="ECO:0000256" key="1">
    <source>
        <dbReference type="ARBA" id="ARBA00004906"/>
    </source>
</evidence>
<accession>A0AAD5Z5C4</accession>
<dbReference type="GO" id="GO:0016567">
    <property type="term" value="P:protein ubiquitination"/>
    <property type="evidence" value="ECO:0007669"/>
    <property type="project" value="InterPro"/>
</dbReference>
<feature type="domain" description="BTB" evidence="3">
    <location>
        <begin position="170"/>
        <end position="237"/>
    </location>
</feature>
<dbReference type="Pfam" id="PF22486">
    <property type="entry name" value="MATH_2"/>
    <property type="match status" value="1"/>
</dbReference>
<evidence type="ECO:0000259" key="4">
    <source>
        <dbReference type="PROSITE" id="PS50144"/>
    </source>
</evidence>
<dbReference type="Gene3D" id="6.10.250.3030">
    <property type="match status" value="1"/>
</dbReference>
<reference evidence="5 6" key="1">
    <citation type="journal article" date="2022" name="Cell">
        <title>Repeat-based holocentromeres influence genome architecture and karyotype evolution.</title>
        <authorList>
            <person name="Hofstatter P.G."/>
            <person name="Thangavel G."/>
            <person name="Lux T."/>
            <person name="Neumann P."/>
            <person name="Vondrak T."/>
            <person name="Novak P."/>
            <person name="Zhang M."/>
            <person name="Costa L."/>
            <person name="Castellani M."/>
            <person name="Scott A."/>
            <person name="Toegelov H."/>
            <person name="Fuchs J."/>
            <person name="Mata-Sucre Y."/>
            <person name="Dias Y."/>
            <person name="Vanzela A.L.L."/>
            <person name="Huettel B."/>
            <person name="Almeida C.C.S."/>
            <person name="Simkova H."/>
            <person name="Souza G."/>
            <person name="Pedrosa-Harand A."/>
            <person name="Macas J."/>
            <person name="Mayer K.F.X."/>
            <person name="Houben A."/>
            <person name="Marques A."/>
        </authorList>
    </citation>
    <scope>NUCLEOTIDE SEQUENCE [LARGE SCALE GENOMIC DNA]</scope>
    <source>
        <strain evidence="5">RhyTen1mFocal</strain>
    </source>
</reference>
<dbReference type="CDD" id="cd00121">
    <property type="entry name" value="MATH"/>
    <property type="match status" value="1"/>
</dbReference>
<proteinExistence type="inferred from homology"/>
<protein>
    <recommendedName>
        <fullName evidence="7">BTB domain-containing protein</fullName>
    </recommendedName>
</protein>
<comment type="similarity">
    <text evidence="2">Belongs to the Tdpoz family.</text>
</comment>
<evidence type="ECO:0000313" key="5">
    <source>
        <dbReference type="EMBL" id="KAJ3687187.1"/>
    </source>
</evidence>
<dbReference type="PANTHER" id="PTHR26379:SF187">
    <property type="entry name" value="OS07G0655300 PROTEIN"/>
    <property type="match status" value="1"/>
</dbReference>
<organism evidence="5 6">
    <name type="scientific">Rhynchospora tenuis</name>
    <dbReference type="NCBI Taxonomy" id="198213"/>
    <lineage>
        <taxon>Eukaryota</taxon>
        <taxon>Viridiplantae</taxon>
        <taxon>Streptophyta</taxon>
        <taxon>Embryophyta</taxon>
        <taxon>Tracheophyta</taxon>
        <taxon>Spermatophyta</taxon>
        <taxon>Magnoliopsida</taxon>
        <taxon>Liliopsida</taxon>
        <taxon>Poales</taxon>
        <taxon>Cyperaceae</taxon>
        <taxon>Cyperoideae</taxon>
        <taxon>Rhynchosporeae</taxon>
        <taxon>Rhynchospora</taxon>
    </lineage>
</organism>
<dbReference type="PANTHER" id="PTHR26379">
    <property type="entry name" value="BTB/POZ AND MATH DOMAIN-CONTAINING PROTEIN 1"/>
    <property type="match status" value="1"/>
</dbReference>
<dbReference type="Gene3D" id="2.60.210.10">
    <property type="entry name" value="Apoptosis, Tumor Necrosis Factor Receptor Associated Protein 2, Chain A"/>
    <property type="match status" value="1"/>
</dbReference>
<dbReference type="SUPFAM" id="SSF49599">
    <property type="entry name" value="TRAF domain-like"/>
    <property type="match status" value="1"/>
</dbReference>
<evidence type="ECO:0000256" key="2">
    <source>
        <dbReference type="ARBA" id="ARBA00010846"/>
    </source>
</evidence>
<gene>
    <name evidence="5" type="ORF">LUZ61_016351</name>
</gene>
<dbReference type="InterPro" id="IPR000210">
    <property type="entry name" value="BTB/POZ_dom"/>
</dbReference>
<evidence type="ECO:0008006" key="7">
    <source>
        <dbReference type="Google" id="ProtNLM"/>
    </source>
</evidence>
<dbReference type="Pfam" id="PF00651">
    <property type="entry name" value="BTB"/>
    <property type="match status" value="1"/>
</dbReference>
<dbReference type="InterPro" id="IPR056423">
    <property type="entry name" value="BACK_BPM_SPOP"/>
</dbReference>
<sequence>MMTSKSELAIGSHIFKITSYSSLIKEIDVGQYVSSSAFTVGGHEFYIRIYPQGVTKELKEFISVYLMLNSDAEELPVQFEFSFVDMSGDSVVVGQKISLSRIIESKGRGFGSSFKRTYLETSQYLKDDCFMVRCMVRVVRATEEEDRESLVSPSDLHLHLAKLLESGEVADVTFEVDKESFSAHRIVLAARSPVFEQLLCKKDHNDPTSCVRIEDVKAPVFKALLLYIYTDKLSNDFDEGEVDKDLTSFEFDQQLLLAADTYAIERLKFICEEKLCNKLLVDTVASTFHLAEKCKCNRLITACLKFAAKPENLISLMQMYSKISQGSEQHNTAGLSGLPELLNKLAHAFVPS</sequence>
<dbReference type="AlphaFoldDB" id="A0AAD5Z5C4"/>
<dbReference type="Pfam" id="PF24570">
    <property type="entry name" value="BACK_BPM_SPOP"/>
    <property type="match status" value="1"/>
</dbReference>
<dbReference type="InterPro" id="IPR002083">
    <property type="entry name" value="MATH/TRAF_dom"/>
</dbReference>
<dbReference type="PROSITE" id="PS50097">
    <property type="entry name" value="BTB"/>
    <property type="match status" value="1"/>
</dbReference>
<evidence type="ECO:0000259" key="3">
    <source>
        <dbReference type="PROSITE" id="PS50097"/>
    </source>
</evidence>